<keyword evidence="4" id="KW-1133">Transmembrane helix</keyword>
<reference evidence="5" key="1">
    <citation type="journal article" date="2020" name="Fungal Divers.">
        <title>Resolving the Mortierellaceae phylogeny through synthesis of multi-gene phylogenetics and phylogenomics.</title>
        <authorList>
            <person name="Vandepol N."/>
            <person name="Liber J."/>
            <person name="Desiro A."/>
            <person name="Na H."/>
            <person name="Kennedy M."/>
            <person name="Barry K."/>
            <person name="Grigoriev I.V."/>
            <person name="Miller A.N."/>
            <person name="O'Donnell K."/>
            <person name="Stajich J.E."/>
            <person name="Bonito G."/>
        </authorList>
    </citation>
    <scope>NUCLEOTIDE SEQUENCE</scope>
    <source>
        <strain evidence="5">NVP1</strain>
    </source>
</reference>
<dbReference type="PANTHER" id="PTHR46093">
    <property type="entry name" value="ACYL-COA-BINDING DOMAIN-CONTAINING PROTEIN 5"/>
    <property type="match status" value="1"/>
</dbReference>
<evidence type="ECO:0008006" key="7">
    <source>
        <dbReference type="Google" id="ProtNLM"/>
    </source>
</evidence>
<keyword evidence="4" id="KW-0812">Transmembrane</keyword>
<dbReference type="PANTHER" id="PTHR46093:SF18">
    <property type="entry name" value="FIBRONECTIN TYPE-III DOMAIN-CONTAINING PROTEIN"/>
    <property type="match status" value="1"/>
</dbReference>
<keyword evidence="1" id="KW-0880">Kelch repeat</keyword>
<dbReference type="AlphaFoldDB" id="A0A9P5SFI7"/>
<dbReference type="Proteomes" id="UP000696485">
    <property type="component" value="Unassembled WGS sequence"/>
</dbReference>
<evidence type="ECO:0000256" key="4">
    <source>
        <dbReference type="SAM" id="Phobius"/>
    </source>
</evidence>
<gene>
    <name evidence="5" type="ORF">BG006_008602</name>
</gene>
<proteinExistence type="predicted"/>
<accession>A0A9P5SFI7</accession>
<keyword evidence="4" id="KW-0472">Membrane</keyword>
<evidence type="ECO:0000256" key="3">
    <source>
        <dbReference type="SAM" id="MobiDB-lite"/>
    </source>
</evidence>
<feature type="region of interest" description="Disordered" evidence="3">
    <location>
        <begin position="563"/>
        <end position="642"/>
    </location>
</feature>
<name>A0A9P5SFI7_9FUNG</name>
<feature type="compositionally biased region" description="Acidic residues" evidence="3">
    <location>
        <begin position="565"/>
        <end position="585"/>
    </location>
</feature>
<protein>
    <recommendedName>
        <fullName evidence="7">Galactose oxidase</fullName>
    </recommendedName>
</protein>
<dbReference type="EMBL" id="JAAAUY010000590">
    <property type="protein sequence ID" value="KAF9328175.1"/>
    <property type="molecule type" value="Genomic_DNA"/>
</dbReference>
<evidence type="ECO:0000313" key="6">
    <source>
        <dbReference type="Proteomes" id="UP000696485"/>
    </source>
</evidence>
<evidence type="ECO:0000256" key="2">
    <source>
        <dbReference type="ARBA" id="ARBA00022737"/>
    </source>
</evidence>
<evidence type="ECO:0000256" key="1">
    <source>
        <dbReference type="ARBA" id="ARBA00022441"/>
    </source>
</evidence>
<feature type="transmembrane region" description="Helical" evidence="4">
    <location>
        <begin position="475"/>
        <end position="498"/>
    </location>
</feature>
<organism evidence="5 6">
    <name type="scientific">Podila minutissima</name>
    <dbReference type="NCBI Taxonomy" id="64525"/>
    <lineage>
        <taxon>Eukaryota</taxon>
        <taxon>Fungi</taxon>
        <taxon>Fungi incertae sedis</taxon>
        <taxon>Mucoromycota</taxon>
        <taxon>Mortierellomycotina</taxon>
        <taxon>Mortierellomycetes</taxon>
        <taxon>Mortierellales</taxon>
        <taxon>Mortierellaceae</taxon>
        <taxon>Podila</taxon>
    </lineage>
</organism>
<sequence>MATSTLTHYPRLFDLHDRKCAFVDEPVPDTLEFSLEFGLDKLASLRELRSITVKGNHHMIGNLELDWMAAHWPMLRLINGVDRFLESKCTPDLWRLRLGRPAEWNITDSTWEPVQPKETATLPPVAGFGLKTLLVPGNHTAHITNGTVAHADNTSPFMIEFGRSGCADEESPGGPASTSGLSGIVFNIYNPVMNTWEVTDLANVSEALTPPASGLNANLTGTGNWLSPVTAVDYVNLAWYIILQSTVPLRQLILKKDVSALTSFMSKIDLTESSSTLFPDELLFEGWETISNLNETAPFVGRGVATMMRDSIVIISGTANSFTPGDANIAELRGCDHAYLFSTVDHTWKRQELSVANGVFPETREKAAFIAVGPKIFMHGGIKPYQTVLQDFWILDTDTWTWTRLLDGPGPRADHTLLQYHEYIFAVSGSNVGRNIPIEGVLPIMAYSTNSSTWTNTIRATLDVETTFISNVTRAAIIIGTVVFALVLVVIALSTHLLRKWNQRNYTKVDEAFQLEQQKLRKSGTELPSILKKRYLAEGQDGGRRTRGTRRVRGLKTEVIFESAEYGDEDGDEEDDGFGADDEGDHEVQKVSLLSRAQPAPSSRSLSRQRVEEAYTIDVEEVETEEDEEEDGQAIVRLSREE</sequence>
<dbReference type="InterPro" id="IPR015915">
    <property type="entry name" value="Kelch-typ_b-propeller"/>
</dbReference>
<evidence type="ECO:0000313" key="5">
    <source>
        <dbReference type="EMBL" id="KAF9328175.1"/>
    </source>
</evidence>
<dbReference type="Gene3D" id="2.120.10.80">
    <property type="entry name" value="Kelch-type beta propeller"/>
    <property type="match status" value="1"/>
</dbReference>
<feature type="compositionally biased region" description="Acidic residues" evidence="3">
    <location>
        <begin position="618"/>
        <end position="632"/>
    </location>
</feature>
<comment type="caution">
    <text evidence="5">The sequence shown here is derived from an EMBL/GenBank/DDBJ whole genome shotgun (WGS) entry which is preliminary data.</text>
</comment>
<keyword evidence="6" id="KW-1185">Reference proteome</keyword>
<keyword evidence="2" id="KW-0677">Repeat</keyword>
<dbReference type="SUPFAM" id="SSF117281">
    <property type="entry name" value="Kelch motif"/>
    <property type="match status" value="1"/>
</dbReference>